<comment type="caution">
    <text evidence="1">The sequence shown here is derived from an EMBL/GenBank/DDBJ whole genome shotgun (WGS) entry which is preliminary data.</text>
</comment>
<reference evidence="1" key="1">
    <citation type="submission" date="2021-01" db="EMBL/GenBank/DDBJ databases">
        <title>Phytophthora aleatoria, a newly-described species from Pinus radiata is distinct from Phytophthora cactorum isolates based on comparative genomics.</title>
        <authorList>
            <person name="Mcdougal R."/>
            <person name="Panda P."/>
            <person name="Williams N."/>
            <person name="Studholme D.J."/>
        </authorList>
    </citation>
    <scope>NUCLEOTIDE SEQUENCE</scope>
    <source>
        <strain evidence="1">NZFS 3830</strain>
    </source>
</reference>
<sequence length="77" mass="9457">MVRRTPVIKLLSMTLTLAKKQRLSRKFWKLMKLHMHQTLQRWRLPMRFALKNNSWRILEARKPAGWKLQDKIYAKCH</sequence>
<evidence type="ECO:0000313" key="1">
    <source>
        <dbReference type="EMBL" id="KAG6948253.1"/>
    </source>
</evidence>
<dbReference type="AlphaFoldDB" id="A0A8T1TXJ0"/>
<dbReference type="Proteomes" id="UP000688947">
    <property type="component" value="Unassembled WGS sequence"/>
</dbReference>
<protein>
    <submittedName>
        <fullName evidence="1">Uncharacterized protein</fullName>
    </submittedName>
</protein>
<name>A0A8T1TXJ0_9STRA</name>
<dbReference type="EMBL" id="JAENGZ010001410">
    <property type="protein sequence ID" value="KAG6948253.1"/>
    <property type="molecule type" value="Genomic_DNA"/>
</dbReference>
<evidence type="ECO:0000313" key="2">
    <source>
        <dbReference type="Proteomes" id="UP000688947"/>
    </source>
</evidence>
<gene>
    <name evidence="1" type="ORF">JG687_00015597</name>
</gene>
<proteinExistence type="predicted"/>
<accession>A0A8T1TXJ0</accession>
<organism evidence="1 2">
    <name type="scientific">Phytophthora cactorum</name>
    <dbReference type="NCBI Taxonomy" id="29920"/>
    <lineage>
        <taxon>Eukaryota</taxon>
        <taxon>Sar</taxon>
        <taxon>Stramenopiles</taxon>
        <taxon>Oomycota</taxon>
        <taxon>Peronosporomycetes</taxon>
        <taxon>Peronosporales</taxon>
        <taxon>Peronosporaceae</taxon>
        <taxon>Phytophthora</taxon>
    </lineage>
</organism>